<reference evidence="12 13" key="1">
    <citation type="submission" date="2020-08" db="EMBL/GenBank/DDBJ databases">
        <title>Genome sequence of Diaphorobacter ruginosibacter DSM 27467T.</title>
        <authorList>
            <person name="Hyun D.-W."/>
            <person name="Bae J.-W."/>
        </authorList>
    </citation>
    <scope>NUCLEOTIDE SEQUENCE [LARGE SCALE GENOMIC DNA]</scope>
    <source>
        <strain evidence="12 13">DSM 27467</strain>
    </source>
</reference>
<dbReference type="RefSeq" id="WP_187598934.1">
    <property type="nucleotide sequence ID" value="NZ_CP060714.1"/>
</dbReference>
<dbReference type="GO" id="GO:0006811">
    <property type="term" value="P:monoatomic ion transport"/>
    <property type="evidence" value="ECO:0007669"/>
    <property type="project" value="UniProtKB-KW"/>
</dbReference>
<keyword evidence="5" id="KW-0812">Transmembrane</keyword>
<evidence type="ECO:0000259" key="11">
    <source>
        <dbReference type="Pfam" id="PF13609"/>
    </source>
</evidence>
<keyword evidence="9" id="KW-0472">Membrane</keyword>
<organism evidence="12 13">
    <name type="scientific">Diaphorobacter ruginosibacter</name>
    <dbReference type="NCBI Taxonomy" id="1715720"/>
    <lineage>
        <taxon>Bacteria</taxon>
        <taxon>Pseudomonadati</taxon>
        <taxon>Pseudomonadota</taxon>
        <taxon>Betaproteobacteria</taxon>
        <taxon>Burkholderiales</taxon>
        <taxon>Comamonadaceae</taxon>
        <taxon>Diaphorobacter</taxon>
    </lineage>
</organism>
<evidence type="ECO:0000313" key="12">
    <source>
        <dbReference type="EMBL" id="QNN58497.1"/>
    </source>
</evidence>
<evidence type="ECO:0000256" key="1">
    <source>
        <dbReference type="ARBA" id="ARBA00004571"/>
    </source>
</evidence>
<evidence type="ECO:0000256" key="4">
    <source>
        <dbReference type="ARBA" id="ARBA00022452"/>
    </source>
</evidence>
<evidence type="ECO:0000256" key="5">
    <source>
        <dbReference type="ARBA" id="ARBA00022692"/>
    </source>
</evidence>
<evidence type="ECO:0000256" key="7">
    <source>
        <dbReference type="ARBA" id="ARBA00023065"/>
    </source>
</evidence>
<evidence type="ECO:0000313" key="13">
    <source>
        <dbReference type="Proteomes" id="UP000515811"/>
    </source>
</evidence>
<sequence>MHMPIPPRATSSPARYGGRAHIGTAVALGALALNAGAQNITLYGTADVSVVAARNIGSGHGTQWLAGSGVVVPSRWGLQGREDLGGGITASFVLESGIDLDTGSLKPFAGNPSAATPTAPNGPGATGFNRRAHVGLSGSLGQILLGRDYSPLYYAGLATDVMHYGYFGNLQTLVQAAGGAERLARVSNGVFYTSPVLSGFRARAAYSFGSESAGGSAGALPRRANTFHGVGGEYTGGSLSLHATHQVLRYPEAGGTPAVFTGRLLSRRDSILGAIHTSGPFQFGASYWKMTGAQKADSMSAGVSYAFQANRIYLQLQRLTHNSTPAIERSATTLGIALAHHLSRRTQLYASYGITRNSANAAFALVASDVAIAPTGPGQKPSALALGIRHDF</sequence>
<dbReference type="Proteomes" id="UP000515811">
    <property type="component" value="Chromosome"/>
</dbReference>
<dbReference type="InterPro" id="IPR023614">
    <property type="entry name" value="Porin_dom_sf"/>
</dbReference>
<evidence type="ECO:0000256" key="2">
    <source>
        <dbReference type="ARBA" id="ARBA00011233"/>
    </source>
</evidence>
<keyword evidence="4" id="KW-1134">Transmembrane beta strand</keyword>
<comment type="subunit">
    <text evidence="2">Homotrimer.</text>
</comment>
<evidence type="ECO:0000256" key="10">
    <source>
        <dbReference type="ARBA" id="ARBA00023237"/>
    </source>
</evidence>
<dbReference type="PANTHER" id="PTHR34501">
    <property type="entry name" value="PROTEIN YDDL-RELATED"/>
    <property type="match status" value="1"/>
</dbReference>
<evidence type="ECO:0000256" key="6">
    <source>
        <dbReference type="ARBA" id="ARBA00022729"/>
    </source>
</evidence>
<dbReference type="EMBL" id="CP060714">
    <property type="protein sequence ID" value="QNN58497.1"/>
    <property type="molecule type" value="Genomic_DNA"/>
</dbReference>
<evidence type="ECO:0000256" key="3">
    <source>
        <dbReference type="ARBA" id="ARBA00022448"/>
    </source>
</evidence>
<evidence type="ECO:0000256" key="9">
    <source>
        <dbReference type="ARBA" id="ARBA00023136"/>
    </source>
</evidence>
<keyword evidence="7" id="KW-0406">Ion transport</keyword>
<feature type="domain" description="Porin" evidence="11">
    <location>
        <begin position="25"/>
        <end position="359"/>
    </location>
</feature>
<keyword evidence="10" id="KW-0998">Cell outer membrane</keyword>
<name>A0A7G9RSC2_9BURK</name>
<dbReference type="InterPro" id="IPR033900">
    <property type="entry name" value="Gram_neg_porin_domain"/>
</dbReference>
<dbReference type="Pfam" id="PF13609">
    <property type="entry name" value="Porin_4"/>
    <property type="match status" value="1"/>
</dbReference>
<evidence type="ECO:0000256" key="8">
    <source>
        <dbReference type="ARBA" id="ARBA00023114"/>
    </source>
</evidence>
<keyword evidence="13" id="KW-1185">Reference proteome</keyword>
<accession>A0A7G9RSC2</accession>
<dbReference type="InterPro" id="IPR050298">
    <property type="entry name" value="Gram-neg_bact_OMP"/>
</dbReference>
<dbReference type="CDD" id="cd00342">
    <property type="entry name" value="gram_neg_porins"/>
    <property type="match status" value="1"/>
</dbReference>
<gene>
    <name evidence="12" type="ORF">H9K76_06570</name>
</gene>
<keyword evidence="6" id="KW-0732">Signal</keyword>
<keyword evidence="8" id="KW-0626">Porin</keyword>
<proteinExistence type="predicted"/>
<dbReference type="KEGG" id="drg:H9K76_06570"/>
<comment type="subcellular location">
    <subcellularLocation>
        <location evidence="1">Cell outer membrane</location>
        <topology evidence="1">Multi-pass membrane protein</topology>
    </subcellularLocation>
</comment>
<dbReference type="SUPFAM" id="SSF56935">
    <property type="entry name" value="Porins"/>
    <property type="match status" value="1"/>
</dbReference>
<keyword evidence="3" id="KW-0813">Transport</keyword>
<dbReference type="AlphaFoldDB" id="A0A7G9RSC2"/>
<dbReference type="GO" id="GO:0009279">
    <property type="term" value="C:cell outer membrane"/>
    <property type="evidence" value="ECO:0007669"/>
    <property type="project" value="UniProtKB-SubCell"/>
</dbReference>
<dbReference type="Gene3D" id="2.40.160.10">
    <property type="entry name" value="Porin"/>
    <property type="match status" value="1"/>
</dbReference>
<dbReference type="GO" id="GO:0046930">
    <property type="term" value="C:pore complex"/>
    <property type="evidence" value="ECO:0007669"/>
    <property type="project" value="UniProtKB-KW"/>
</dbReference>
<protein>
    <submittedName>
        <fullName evidence="12">Porin</fullName>
    </submittedName>
</protein>
<dbReference type="PANTHER" id="PTHR34501:SF9">
    <property type="entry name" value="MAJOR OUTER MEMBRANE PROTEIN P.IA"/>
    <property type="match status" value="1"/>
</dbReference>
<dbReference type="GO" id="GO:0015288">
    <property type="term" value="F:porin activity"/>
    <property type="evidence" value="ECO:0007669"/>
    <property type="project" value="UniProtKB-KW"/>
</dbReference>